<keyword evidence="8 11" id="KW-0472">Membrane</keyword>
<dbReference type="SMART" id="SM00155">
    <property type="entry name" value="PLDc"/>
    <property type="match status" value="2"/>
</dbReference>
<dbReference type="GO" id="GO:0008808">
    <property type="term" value="F:cardiolipin synthase activity"/>
    <property type="evidence" value="ECO:0007669"/>
    <property type="project" value="UniProtKB-UniRule"/>
</dbReference>
<reference evidence="15" key="1">
    <citation type="submission" date="2018-11" db="EMBL/GenBank/DDBJ databases">
        <title>Complete genome sequence of Paenibacillus sp. ML311-T8.</title>
        <authorList>
            <person name="Nam Y.-D."/>
            <person name="Kang J."/>
            <person name="Chung W.-H."/>
            <person name="Park Y.S."/>
        </authorList>
    </citation>
    <scope>NUCLEOTIDE SEQUENCE [LARGE SCALE GENOMIC DNA]</scope>
    <source>
        <strain evidence="15">ML311-T8</strain>
    </source>
</reference>
<organism evidence="14 15">
    <name type="scientific">Paenibacillus psychroresistens</name>
    <dbReference type="NCBI Taxonomy" id="1778678"/>
    <lineage>
        <taxon>Bacteria</taxon>
        <taxon>Bacillati</taxon>
        <taxon>Bacillota</taxon>
        <taxon>Bacilli</taxon>
        <taxon>Bacillales</taxon>
        <taxon>Paenibacillaceae</taxon>
        <taxon>Paenibacillus</taxon>
    </lineage>
</organism>
<evidence type="ECO:0000256" key="12">
    <source>
        <dbReference type="NCBIfam" id="TIGR04265"/>
    </source>
</evidence>
<keyword evidence="1 11" id="KW-1003">Cell membrane</keyword>
<evidence type="ECO:0000256" key="8">
    <source>
        <dbReference type="ARBA" id="ARBA00023136"/>
    </source>
</evidence>
<protein>
    <recommendedName>
        <fullName evidence="11 12">Cardiolipin synthase</fullName>
        <shortName evidence="11">CL synthase</shortName>
        <ecNumber evidence="11 12">2.7.8.-</ecNumber>
    </recommendedName>
</protein>
<dbReference type="PANTHER" id="PTHR21248">
    <property type="entry name" value="CARDIOLIPIN SYNTHASE"/>
    <property type="match status" value="1"/>
</dbReference>
<keyword evidence="4 11" id="KW-0812">Transmembrane</keyword>
<keyword evidence="15" id="KW-1185">Reference proteome</keyword>
<feature type="active site" evidence="11">
    <location>
        <position position="219"/>
    </location>
</feature>
<keyword evidence="9 11" id="KW-0594">Phospholipid biosynthesis</keyword>
<dbReference type="CDD" id="cd09112">
    <property type="entry name" value="PLDc_CLS_2"/>
    <property type="match status" value="1"/>
</dbReference>
<keyword evidence="2 11" id="KW-0444">Lipid biosynthesis</keyword>
<evidence type="ECO:0000256" key="3">
    <source>
        <dbReference type="ARBA" id="ARBA00022679"/>
    </source>
</evidence>
<feature type="domain" description="PLD phosphodiesterase" evidence="13">
    <location>
        <begin position="212"/>
        <end position="239"/>
    </location>
</feature>
<dbReference type="Pfam" id="PF13091">
    <property type="entry name" value="PLDc_2"/>
    <property type="match status" value="2"/>
</dbReference>
<comment type="similarity">
    <text evidence="11">Belongs to the phospholipase D family. Cardiolipin synthase subfamily.</text>
</comment>
<dbReference type="FunFam" id="3.30.870.10:FF:000014">
    <property type="entry name" value="Cardiolipin synthase"/>
    <property type="match status" value="1"/>
</dbReference>
<dbReference type="InterPro" id="IPR022924">
    <property type="entry name" value="Cardiolipin_synthase"/>
</dbReference>
<dbReference type="RefSeq" id="WP_155703622.1">
    <property type="nucleotide sequence ID" value="NZ_CP034235.1"/>
</dbReference>
<dbReference type="GO" id="GO:0005886">
    <property type="term" value="C:plasma membrane"/>
    <property type="evidence" value="ECO:0007669"/>
    <property type="project" value="UniProtKB-SubCell"/>
</dbReference>
<evidence type="ECO:0000259" key="13">
    <source>
        <dbReference type="PROSITE" id="PS50035"/>
    </source>
</evidence>
<evidence type="ECO:0000313" key="14">
    <source>
        <dbReference type="EMBL" id="QGQ98514.1"/>
    </source>
</evidence>
<feature type="active site" evidence="11">
    <location>
        <position position="396"/>
    </location>
</feature>
<evidence type="ECO:0000256" key="2">
    <source>
        <dbReference type="ARBA" id="ARBA00022516"/>
    </source>
</evidence>
<evidence type="ECO:0000256" key="5">
    <source>
        <dbReference type="ARBA" id="ARBA00022737"/>
    </source>
</evidence>
<dbReference type="AlphaFoldDB" id="A0A6B8RRT0"/>
<comment type="catalytic activity">
    <reaction evidence="11">
        <text>2 a 1,2-diacyl-sn-glycero-3-phospho-(1'-sn-glycerol) = a cardiolipin + glycerol</text>
        <dbReference type="Rhea" id="RHEA:31451"/>
        <dbReference type="ChEBI" id="CHEBI:17754"/>
        <dbReference type="ChEBI" id="CHEBI:62237"/>
        <dbReference type="ChEBI" id="CHEBI:64716"/>
    </reaction>
</comment>
<evidence type="ECO:0000256" key="4">
    <source>
        <dbReference type="ARBA" id="ARBA00022692"/>
    </source>
</evidence>
<evidence type="ECO:0000256" key="7">
    <source>
        <dbReference type="ARBA" id="ARBA00023098"/>
    </source>
</evidence>
<dbReference type="InterPro" id="IPR001736">
    <property type="entry name" value="PLipase_D/transphosphatidylase"/>
</dbReference>
<accession>A0A6B8RRT0</accession>
<dbReference type="EMBL" id="CP034235">
    <property type="protein sequence ID" value="QGQ98514.1"/>
    <property type="molecule type" value="Genomic_DNA"/>
</dbReference>
<comment type="function">
    <text evidence="11">Catalyzes the reversible phosphatidyl group transfer from one phosphatidylglycerol molecule to another to form cardiolipin (CL) (diphosphatidylglycerol) and glycerol.</text>
</comment>
<dbReference type="PANTHER" id="PTHR21248:SF22">
    <property type="entry name" value="PHOSPHOLIPASE D"/>
    <property type="match status" value="1"/>
</dbReference>
<dbReference type="GO" id="GO:0032049">
    <property type="term" value="P:cardiolipin biosynthetic process"/>
    <property type="evidence" value="ECO:0007669"/>
    <property type="project" value="UniProtKB-UniRule"/>
</dbReference>
<dbReference type="OrthoDB" id="9762009at2"/>
<feature type="transmembrane region" description="Helical" evidence="11">
    <location>
        <begin position="31"/>
        <end position="51"/>
    </location>
</feature>
<evidence type="ECO:0000256" key="6">
    <source>
        <dbReference type="ARBA" id="ARBA00022989"/>
    </source>
</evidence>
<sequence length="476" mass="54665">MVWVIIVLLLFIFQIMTILVAEFRYPSKTVAWLVILFIFPLIGFVMYYFMAKTYSQKRKSKRKGQRVMKEIRRDLQKIAQRSDEADVPLHGVWKHQRLFGLLHNLPGCVICKHNSVTTFAETKEMFDALKSAIEAAKDHIHFQFYTIRNDLIGTEFQQLLIRKAQEGVKVRVLYDGIGSYSLPKGYVKELTDAGAEVHSFLDPLIAFIDKRLNYRNHRKIVVIDGTVGFFGGVNVGDEYLGGNPKLGYWRDTHFQLEGNAVYFLQNTFLTDWCFASGAVLSDSRYYPELLDKENNQWVQIVTSGPDEHWDAILEVYFAAITTAQQRIHIASPYFVPDASIFMALKMAAISGIEVKIIFPLVPDSELVHLASLSYMEELMQAGVVFYQYAKGFIHSKILIIDDTIAFVGTANLDMRSFFSNFELNAVMFDNKVIGQLEADFRQDLLDSKLMILEEFRKRSRFEKAKEAFARTLSPLL</sequence>
<feature type="active site" evidence="11">
    <location>
        <position position="394"/>
    </location>
</feature>
<keyword evidence="10 11" id="KW-1208">Phospholipid metabolism</keyword>
<comment type="caution">
    <text evidence="11">Lacks conserved residue(s) required for the propagation of feature annotation.</text>
</comment>
<dbReference type="CDD" id="cd09110">
    <property type="entry name" value="PLDc_CLS_1"/>
    <property type="match status" value="1"/>
</dbReference>
<evidence type="ECO:0000256" key="11">
    <source>
        <dbReference type="HAMAP-Rule" id="MF_01916"/>
    </source>
</evidence>
<evidence type="ECO:0000256" key="1">
    <source>
        <dbReference type="ARBA" id="ARBA00022475"/>
    </source>
</evidence>
<keyword evidence="6 11" id="KW-1133">Transmembrane helix</keyword>
<feature type="active site" evidence="11">
    <location>
        <position position="401"/>
    </location>
</feature>
<feature type="domain" description="PLD phosphodiesterase" evidence="13">
    <location>
        <begin position="389"/>
        <end position="416"/>
    </location>
</feature>
<dbReference type="SUPFAM" id="SSF56024">
    <property type="entry name" value="Phospholipase D/nuclease"/>
    <property type="match status" value="2"/>
</dbReference>
<dbReference type="PROSITE" id="PS50035">
    <property type="entry name" value="PLD"/>
    <property type="match status" value="2"/>
</dbReference>
<dbReference type="EC" id="2.7.8.-" evidence="11 12"/>
<feature type="active site" evidence="11">
    <location>
        <position position="224"/>
    </location>
</feature>
<dbReference type="InterPro" id="IPR025202">
    <property type="entry name" value="PLD-like_dom"/>
</dbReference>
<keyword evidence="5" id="KW-0677">Repeat</keyword>
<dbReference type="Proteomes" id="UP000426246">
    <property type="component" value="Chromosome"/>
</dbReference>
<gene>
    <name evidence="14" type="primary">cls</name>
    <name evidence="14" type="ORF">EHS13_28365</name>
</gene>
<dbReference type="InterPro" id="IPR030874">
    <property type="entry name" value="Cardiolipin_synth_Firmi"/>
</dbReference>
<evidence type="ECO:0000313" key="15">
    <source>
        <dbReference type="Proteomes" id="UP000426246"/>
    </source>
</evidence>
<dbReference type="Gene3D" id="3.30.870.10">
    <property type="entry name" value="Endonuclease Chain A"/>
    <property type="match status" value="2"/>
</dbReference>
<comment type="subcellular location">
    <subcellularLocation>
        <location evidence="11">Cell membrane</location>
        <topology evidence="11">Multi-pass membrane protein</topology>
    </subcellularLocation>
</comment>
<proteinExistence type="inferred from homology"/>
<feature type="active site" evidence="11">
    <location>
        <position position="217"/>
    </location>
</feature>
<evidence type="ECO:0000256" key="9">
    <source>
        <dbReference type="ARBA" id="ARBA00023209"/>
    </source>
</evidence>
<dbReference type="HAMAP" id="MF_01916">
    <property type="entry name" value="Cardiolipin_synth_Cls"/>
    <property type="match status" value="1"/>
</dbReference>
<name>A0A6B8RRT0_9BACL</name>
<evidence type="ECO:0000256" key="10">
    <source>
        <dbReference type="ARBA" id="ARBA00023264"/>
    </source>
</evidence>
<dbReference type="NCBIfam" id="TIGR04265">
    <property type="entry name" value="bac_cardiolipin"/>
    <property type="match status" value="1"/>
</dbReference>
<keyword evidence="3 11" id="KW-0808">Transferase</keyword>
<keyword evidence="7 11" id="KW-0443">Lipid metabolism</keyword>
<dbReference type="KEGG" id="ppsc:EHS13_28365"/>